<dbReference type="Gene3D" id="1.20.1600.10">
    <property type="entry name" value="Outer membrane efflux proteins (OEP)"/>
    <property type="match status" value="1"/>
</dbReference>
<dbReference type="Pfam" id="PF02321">
    <property type="entry name" value="OEP"/>
    <property type="match status" value="2"/>
</dbReference>
<dbReference type="SUPFAM" id="SSF56954">
    <property type="entry name" value="Outer membrane efflux proteins (OEP)"/>
    <property type="match status" value="1"/>
</dbReference>
<accession>A0A170PNH8</accession>
<name>A0A170PNH8_9ZZZZ</name>
<gene>
    <name evidence="1" type="ORF">MGWOODY_Smn3022</name>
</gene>
<dbReference type="InterPro" id="IPR010131">
    <property type="entry name" value="MdtP/NodT-like"/>
</dbReference>
<reference evidence="1" key="1">
    <citation type="submission" date="2015-10" db="EMBL/GenBank/DDBJ databases">
        <authorList>
            <person name="Gilbert D.G."/>
        </authorList>
    </citation>
    <scope>NUCLEOTIDE SEQUENCE</scope>
</reference>
<dbReference type="EMBL" id="CZQE01000118">
    <property type="protein sequence ID" value="CUS44202.1"/>
    <property type="molecule type" value="Genomic_DNA"/>
</dbReference>
<dbReference type="PANTHER" id="PTHR30203:SF33">
    <property type="entry name" value="BLR4455 PROTEIN"/>
    <property type="match status" value="1"/>
</dbReference>
<protein>
    <submittedName>
        <fullName evidence="1">Heavy metal RND efflux outer membrane protein,CzcC family</fullName>
    </submittedName>
</protein>
<sequence>MIALAVLGSLAGCSMAPVYRPPVIAAPPAFKEAGTWLPADPASGRPQDAWWTSFGDPALDRLEQQLVAGNPTLAGALGRYDAARAYLAQARSSLLPTIGLGSEFDRDRQSNDRPLRSATQPDFYSADTISGSIGYELDLWGRVRNSVVAGKAEAAASADDVAAIRLSLGGELASAYIALRGQDQQIALLASTVEDYGQADALTQRRFRGGIASGVDTGRSGSQLAEAEAQLADVRAQRALTEHAIASLVGTPASGFAIEPAPDSLTMPVTPIGVPSTLLQRRPDVAAAERRMIAANAEIGVARAAFFPSISLGGQGGFQSTALSGLISAPNLFWSVGPTMVASLFDGGRRRAQVAVAQANWTQATAQYRARALKAFQDVEDSLSQLHLLGEENAAEQRASEKATQVETLSLNRYVKGAVTYLDVVTAQATALRVRRAAIDLSTRRLQASVQLVKAVGGGWDETVIAPAQLNAASRSR</sequence>
<dbReference type="NCBIfam" id="TIGR01845">
    <property type="entry name" value="outer_NodT"/>
    <property type="match status" value="1"/>
</dbReference>
<organism evidence="1">
    <name type="scientific">hydrothermal vent metagenome</name>
    <dbReference type="NCBI Taxonomy" id="652676"/>
    <lineage>
        <taxon>unclassified sequences</taxon>
        <taxon>metagenomes</taxon>
        <taxon>ecological metagenomes</taxon>
    </lineage>
</organism>
<dbReference type="Gene3D" id="2.20.200.10">
    <property type="entry name" value="Outer membrane efflux proteins (OEP)"/>
    <property type="match status" value="1"/>
</dbReference>
<dbReference type="AlphaFoldDB" id="A0A170PNH8"/>
<dbReference type="GO" id="GO:0016020">
    <property type="term" value="C:membrane"/>
    <property type="evidence" value="ECO:0007669"/>
    <property type="project" value="InterPro"/>
</dbReference>
<evidence type="ECO:0000313" key="1">
    <source>
        <dbReference type="EMBL" id="CUS44202.1"/>
    </source>
</evidence>
<dbReference type="InterPro" id="IPR003423">
    <property type="entry name" value="OMP_efflux"/>
</dbReference>
<dbReference type="PANTHER" id="PTHR30203">
    <property type="entry name" value="OUTER MEMBRANE CATION EFFLUX PROTEIN"/>
    <property type="match status" value="1"/>
</dbReference>
<proteinExistence type="predicted"/>
<dbReference type="GO" id="GO:0015562">
    <property type="term" value="F:efflux transmembrane transporter activity"/>
    <property type="evidence" value="ECO:0007669"/>
    <property type="project" value="InterPro"/>
</dbReference>